<evidence type="ECO:0000256" key="1">
    <source>
        <dbReference type="SAM" id="MobiDB-lite"/>
    </source>
</evidence>
<feature type="domain" description="DUF7729" evidence="2">
    <location>
        <begin position="55"/>
        <end position="260"/>
    </location>
</feature>
<gene>
    <name evidence="3 5" type="ORF">P152DRAFT_391388</name>
</gene>
<dbReference type="OrthoDB" id="2564812at2759"/>
<dbReference type="EMBL" id="ML975152">
    <property type="protein sequence ID" value="KAF1814910.1"/>
    <property type="molecule type" value="Genomic_DNA"/>
</dbReference>
<protein>
    <recommendedName>
        <fullName evidence="2">DUF7729 domain-containing protein</fullName>
    </recommendedName>
</protein>
<dbReference type="AlphaFoldDB" id="A0A6G1GAH6"/>
<feature type="compositionally biased region" description="Low complexity" evidence="1">
    <location>
        <begin position="25"/>
        <end position="38"/>
    </location>
</feature>
<evidence type="ECO:0000259" key="2">
    <source>
        <dbReference type="Pfam" id="PF24855"/>
    </source>
</evidence>
<keyword evidence="4" id="KW-1185">Reference proteome</keyword>
<evidence type="ECO:0000313" key="4">
    <source>
        <dbReference type="Proteomes" id="UP000504638"/>
    </source>
</evidence>
<dbReference type="GeneID" id="54416665"/>
<feature type="region of interest" description="Disordered" evidence="1">
    <location>
        <begin position="1"/>
        <end position="38"/>
    </location>
</feature>
<dbReference type="Proteomes" id="UP000504638">
    <property type="component" value="Unplaced"/>
</dbReference>
<proteinExistence type="predicted"/>
<dbReference type="RefSeq" id="XP_033536541.1">
    <property type="nucleotide sequence ID" value="XM_033676095.1"/>
</dbReference>
<evidence type="ECO:0000313" key="5">
    <source>
        <dbReference type="RefSeq" id="XP_033536541.1"/>
    </source>
</evidence>
<accession>A0A6G1GAH6</accession>
<evidence type="ECO:0000313" key="3">
    <source>
        <dbReference type="EMBL" id="KAF1814910.1"/>
    </source>
</evidence>
<sequence>MRLAKRQEDESPSSIIRPGPEDLQPTATDATPGTGTATSTESLVLATSTEGPSSLPLPFDTSLGSNFTSPSCPTFFKTFLSDPTFQSCLPFSLLLQNSQGFFQASKSAFRITSILDATCNVDVNACASYMGQLGSQIRKTESCGADFNRENPLVLQAYRGLVSYQPLYQAGCLRDSSGNYCYANAITNASSSTDSYPYYLPLGMTMPGGARPTCNTCLESIMAIFANAAQNGTQPVSQTYASAAKQINLGCGPDFVNTTVTVRTSAASTPSPLGGIYQVLAFFMLMAYFF</sequence>
<dbReference type="InterPro" id="IPR056146">
    <property type="entry name" value="DUF7729"/>
</dbReference>
<dbReference type="Pfam" id="PF24855">
    <property type="entry name" value="DUF7729"/>
    <property type="match status" value="1"/>
</dbReference>
<reference evidence="5" key="3">
    <citation type="submission" date="2025-04" db="UniProtKB">
        <authorList>
            <consortium name="RefSeq"/>
        </authorList>
    </citation>
    <scope>IDENTIFICATION</scope>
    <source>
        <strain evidence="5">CBS 781.70</strain>
    </source>
</reference>
<reference evidence="5" key="2">
    <citation type="submission" date="2020-04" db="EMBL/GenBank/DDBJ databases">
        <authorList>
            <consortium name="NCBI Genome Project"/>
        </authorList>
    </citation>
    <scope>NUCLEOTIDE SEQUENCE</scope>
    <source>
        <strain evidence="5">CBS 781.70</strain>
    </source>
</reference>
<reference evidence="3 5" key="1">
    <citation type="submission" date="2020-01" db="EMBL/GenBank/DDBJ databases">
        <authorList>
            <consortium name="DOE Joint Genome Institute"/>
            <person name="Haridas S."/>
            <person name="Albert R."/>
            <person name="Binder M."/>
            <person name="Bloem J."/>
            <person name="Labutti K."/>
            <person name="Salamov A."/>
            <person name="Andreopoulos B."/>
            <person name="Baker S.E."/>
            <person name="Barry K."/>
            <person name="Bills G."/>
            <person name="Bluhm B.H."/>
            <person name="Cannon C."/>
            <person name="Castanera R."/>
            <person name="Culley D.E."/>
            <person name="Daum C."/>
            <person name="Ezra D."/>
            <person name="Gonzalez J.B."/>
            <person name="Henrissat B."/>
            <person name="Kuo A."/>
            <person name="Liang C."/>
            <person name="Lipzen A."/>
            <person name="Lutzoni F."/>
            <person name="Magnuson J."/>
            <person name="Mondo S."/>
            <person name="Nolan M."/>
            <person name="Ohm R."/>
            <person name="Pangilinan J."/>
            <person name="Park H.-J."/>
            <person name="Ramirez L."/>
            <person name="Alfaro M."/>
            <person name="Sun H."/>
            <person name="Tritt A."/>
            <person name="Yoshinaga Y."/>
            <person name="Zwiers L.-H."/>
            <person name="Turgeon B.G."/>
            <person name="Goodwin S.B."/>
            <person name="Spatafora J.W."/>
            <person name="Crous P.W."/>
            <person name="Grigoriev I.V."/>
        </authorList>
    </citation>
    <scope>NUCLEOTIDE SEQUENCE</scope>
    <source>
        <strain evidence="3 5">CBS 781.70</strain>
    </source>
</reference>
<name>A0A6G1GAH6_9PEZI</name>
<dbReference type="PANTHER" id="PTHR39460">
    <property type="entry name" value="EXPRESSED PROTEIN"/>
    <property type="match status" value="1"/>
</dbReference>
<dbReference type="PANTHER" id="PTHR39460:SF1">
    <property type="entry name" value="C6 TRANSCRIPTION FACTOR"/>
    <property type="match status" value="1"/>
</dbReference>
<organism evidence="3">
    <name type="scientific">Eremomyces bilateralis CBS 781.70</name>
    <dbReference type="NCBI Taxonomy" id="1392243"/>
    <lineage>
        <taxon>Eukaryota</taxon>
        <taxon>Fungi</taxon>
        <taxon>Dikarya</taxon>
        <taxon>Ascomycota</taxon>
        <taxon>Pezizomycotina</taxon>
        <taxon>Dothideomycetes</taxon>
        <taxon>Dothideomycetes incertae sedis</taxon>
        <taxon>Eremomycetales</taxon>
        <taxon>Eremomycetaceae</taxon>
        <taxon>Eremomyces</taxon>
    </lineage>
</organism>